<protein>
    <recommendedName>
        <fullName evidence="7">Tetratricopeptide repeat protein 12</fullName>
    </recommendedName>
</protein>
<dbReference type="PROSITE" id="PS50293">
    <property type="entry name" value="TPR_REGION"/>
    <property type="match status" value="1"/>
</dbReference>
<dbReference type="InterPro" id="IPR013105">
    <property type="entry name" value="TPR_2"/>
</dbReference>
<dbReference type="EnsemblMetazoa" id="G12934.2">
    <property type="protein sequence ID" value="G12934.2:cds"/>
    <property type="gene ID" value="G12934"/>
</dbReference>
<dbReference type="GO" id="GO:0005813">
    <property type="term" value="C:centrosome"/>
    <property type="evidence" value="ECO:0007669"/>
    <property type="project" value="TreeGrafter"/>
</dbReference>
<dbReference type="GO" id="GO:0070286">
    <property type="term" value="P:axonemal dynein complex assembly"/>
    <property type="evidence" value="ECO:0007669"/>
    <property type="project" value="TreeGrafter"/>
</dbReference>
<evidence type="ECO:0000256" key="4">
    <source>
        <dbReference type="SAM" id="MobiDB-lite"/>
    </source>
</evidence>
<evidence type="ECO:0000256" key="1">
    <source>
        <dbReference type="ARBA" id="ARBA00022737"/>
    </source>
</evidence>
<dbReference type="GO" id="GO:0005737">
    <property type="term" value="C:cytoplasm"/>
    <property type="evidence" value="ECO:0007669"/>
    <property type="project" value="TreeGrafter"/>
</dbReference>
<dbReference type="PANTHER" id="PTHR46540:SF1">
    <property type="entry name" value="TETRATRICOPEPTIDE REPEAT PROTEIN 12"/>
    <property type="match status" value="1"/>
</dbReference>
<name>A0A8W8I8S6_MAGGI</name>
<feature type="compositionally biased region" description="Basic and acidic residues" evidence="4">
    <location>
        <begin position="115"/>
        <end position="137"/>
    </location>
</feature>
<dbReference type="PANTHER" id="PTHR46540">
    <property type="entry name" value="TETRATRICOPEPTIDE REPEAT PROTEIN 12"/>
    <property type="match status" value="1"/>
</dbReference>
<proteinExistence type="predicted"/>
<dbReference type="InterPro" id="IPR043195">
    <property type="entry name" value="TTC12"/>
</dbReference>
<dbReference type="SUPFAM" id="SSF48371">
    <property type="entry name" value="ARM repeat"/>
    <property type="match status" value="1"/>
</dbReference>
<feature type="repeat" description="TPR" evidence="3">
    <location>
        <begin position="199"/>
        <end position="232"/>
    </location>
</feature>
<dbReference type="Pfam" id="PF07719">
    <property type="entry name" value="TPR_2"/>
    <property type="match status" value="1"/>
</dbReference>
<dbReference type="Proteomes" id="UP000005408">
    <property type="component" value="Unassembled WGS sequence"/>
</dbReference>
<sequence length="733" mass="82482">MADPKTKDSKKLDEFITKVDEIETLVKTLKYGEDDDVKKAMQKADEIIAKNQAQLTEKLSQTEEDEEESKETLPETKTGFSKTVINKSSSASQPPSSPQSMGPVDQQGFMAAMEADARERAERRKIGEKQANELKEKGNEEFRKGNYEKALELYTEGLSHLKDHLALWTNKAQTNIKLCRFEDALVDCDWAIRVFQNSMKAHVLMGKAYMGLNKYEEARKAYKKALECDPSKQNLINDYLAEVDRAERSHQEEEKAKEAFQAGEKGPVALLQQLQKKDQLPIYYSGGFQVLKNFLKNNEQKTLFRTEGGFQIITDHPCFSKCFSASPRSLSKEELDMLNSGINMFALACEDNEKNQEVLLLTEGLPEKLMRFMEVKIKGPGRVLKSSCVKILHTVTISVVGRSMVLQRFDIPRLLTIVFNLIRVNDDAALTAGCVLNNLALDNKFKQQLRDNIEIDVLPAFENVLKDASSNQAVLPTCVSTITNLSNDVVIRTKLTDRKDLWKILVDAVFNHKEKLPQPLSVELVEACLGLMFNLTHEQTSVTFKEFSLPICKQCLMICQSLKHFKLMVSRSLGILSHVLPSSIPSVDWFCDNGGVEVLMFILKNDESINRKYALKALTGCTQINDHARVFIVDHKGLGTLMKQLKSEDETVVGNAALCLSHCTQIPKVCAALSKTDIIKDLLVLARDGKKSGLQQNCAILIAKLAQGDQRNLEKLRELHGVDILHDCMKYLK</sequence>
<feature type="compositionally biased region" description="Low complexity" evidence="4">
    <location>
        <begin position="88"/>
        <end position="100"/>
    </location>
</feature>
<evidence type="ECO:0008006" key="7">
    <source>
        <dbReference type="Google" id="ProtNLM"/>
    </source>
</evidence>
<dbReference type="InterPro" id="IPR011989">
    <property type="entry name" value="ARM-like"/>
</dbReference>
<dbReference type="PROSITE" id="PS50005">
    <property type="entry name" value="TPR"/>
    <property type="match status" value="1"/>
</dbReference>
<dbReference type="GO" id="GO:0007288">
    <property type="term" value="P:sperm axoneme assembly"/>
    <property type="evidence" value="ECO:0007669"/>
    <property type="project" value="TreeGrafter"/>
</dbReference>
<evidence type="ECO:0000256" key="3">
    <source>
        <dbReference type="PROSITE-ProRule" id="PRU00339"/>
    </source>
</evidence>
<keyword evidence="1" id="KW-0677">Repeat</keyword>
<dbReference type="InterPro" id="IPR016024">
    <property type="entry name" value="ARM-type_fold"/>
</dbReference>
<reference evidence="5" key="1">
    <citation type="submission" date="2022-08" db="UniProtKB">
        <authorList>
            <consortium name="EnsemblMetazoa"/>
        </authorList>
    </citation>
    <scope>IDENTIFICATION</scope>
    <source>
        <strain evidence="5">05x7-T-G4-1.051#20</strain>
    </source>
</reference>
<dbReference type="SMART" id="SM00028">
    <property type="entry name" value="TPR"/>
    <property type="match status" value="3"/>
</dbReference>
<keyword evidence="6" id="KW-1185">Reference proteome</keyword>
<dbReference type="InterPro" id="IPR019734">
    <property type="entry name" value="TPR_rpt"/>
</dbReference>
<dbReference type="Gene3D" id="1.25.40.10">
    <property type="entry name" value="Tetratricopeptide repeat domain"/>
    <property type="match status" value="1"/>
</dbReference>
<dbReference type="InterPro" id="IPR011990">
    <property type="entry name" value="TPR-like_helical_dom_sf"/>
</dbReference>
<dbReference type="Gene3D" id="1.25.10.10">
    <property type="entry name" value="Leucine-rich Repeat Variant"/>
    <property type="match status" value="2"/>
</dbReference>
<evidence type="ECO:0000256" key="2">
    <source>
        <dbReference type="ARBA" id="ARBA00022803"/>
    </source>
</evidence>
<evidence type="ECO:0000313" key="6">
    <source>
        <dbReference type="Proteomes" id="UP000005408"/>
    </source>
</evidence>
<dbReference type="EnsemblMetazoa" id="G12934.1">
    <property type="protein sequence ID" value="G12934.1:cds"/>
    <property type="gene ID" value="G12934"/>
</dbReference>
<dbReference type="OrthoDB" id="629492at2759"/>
<evidence type="ECO:0000313" key="5">
    <source>
        <dbReference type="EnsemblMetazoa" id="G12934.2:cds"/>
    </source>
</evidence>
<dbReference type="OMA" id="AVQQNCA"/>
<dbReference type="SUPFAM" id="SSF48452">
    <property type="entry name" value="TPR-like"/>
    <property type="match status" value="1"/>
</dbReference>
<feature type="region of interest" description="Disordered" evidence="4">
    <location>
        <begin position="54"/>
        <end position="137"/>
    </location>
</feature>
<organism evidence="5 6">
    <name type="scientific">Magallana gigas</name>
    <name type="common">Pacific oyster</name>
    <name type="synonym">Crassostrea gigas</name>
    <dbReference type="NCBI Taxonomy" id="29159"/>
    <lineage>
        <taxon>Eukaryota</taxon>
        <taxon>Metazoa</taxon>
        <taxon>Spiralia</taxon>
        <taxon>Lophotrochozoa</taxon>
        <taxon>Mollusca</taxon>
        <taxon>Bivalvia</taxon>
        <taxon>Autobranchia</taxon>
        <taxon>Pteriomorphia</taxon>
        <taxon>Ostreida</taxon>
        <taxon>Ostreoidea</taxon>
        <taxon>Ostreidae</taxon>
        <taxon>Magallana</taxon>
    </lineage>
</organism>
<accession>A0A8W8I8S6</accession>
<dbReference type="AlphaFoldDB" id="A0A8W8I8S6"/>
<keyword evidence="2 3" id="KW-0802">TPR repeat</keyword>